<accession>A0A2T4JRU6</accession>
<evidence type="ECO:0000256" key="9">
    <source>
        <dbReference type="ARBA" id="ARBA00023065"/>
    </source>
</evidence>
<dbReference type="AlphaFoldDB" id="A0A2T4JRU6"/>
<protein>
    <submittedName>
        <fullName evidence="12">ABC transporter ATP-binding protein</fullName>
    </submittedName>
</protein>
<proteinExistence type="inferred from homology"/>
<evidence type="ECO:0000256" key="5">
    <source>
        <dbReference type="ARBA" id="ARBA00022496"/>
    </source>
</evidence>
<dbReference type="GO" id="GO:0005886">
    <property type="term" value="C:plasma membrane"/>
    <property type="evidence" value="ECO:0007669"/>
    <property type="project" value="UniProtKB-SubCell"/>
</dbReference>
<dbReference type="FunFam" id="3.40.50.300:FF:000134">
    <property type="entry name" value="Iron-enterobactin ABC transporter ATP-binding protein"/>
    <property type="match status" value="1"/>
</dbReference>
<dbReference type="InterPro" id="IPR017871">
    <property type="entry name" value="ABC_transporter-like_CS"/>
</dbReference>
<dbReference type="SMART" id="SM00382">
    <property type="entry name" value="AAA"/>
    <property type="match status" value="1"/>
</dbReference>
<gene>
    <name evidence="12" type="ORF">C5F48_16970</name>
</gene>
<comment type="similarity">
    <text evidence="2">Belongs to the ABC transporter superfamily.</text>
</comment>
<evidence type="ECO:0000259" key="11">
    <source>
        <dbReference type="PROSITE" id="PS50893"/>
    </source>
</evidence>
<dbReference type="SUPFAM" id="SSF52540">
    <property type="entry name" value="P-loop containing nucleoside triphosphate hydrolases"/>
    <property type="match status" value="1"/>
</dbReference>
<keyword evidence="7 12" id="KW-0067">ATP-binding</keyword>
<dbReference type="PANTHER" id="PTHR42771">
    <property type="entry name" value="IRON(3+)-HYDROXAMATE IMPORT ATP-BINDING PROTEIN FHUC"/>
    <property type="match status" value="1"/>
</dbReference>
<evidence type="ECO:0000256" key="8">
    <source>
        <dbReference type="ARBA" id="ARBA00023004"/>
    </source>
</evidence>
<evidence type="ECO:0000256" key="4">
    <source>
        <dbReference type="ARBA" id="ARBA00022475"/>
    </source>
</evidence>
<name>A0A2T4JRU6_9RHOB</name>
<evidence type="ECO:0000256" key="2">
    <source>
        <dbReference type="ARBA" id="ARBA00005417"/>
    </source>
</evidence>
<keyword evidence="9" id="KW-0406">Ion transport</keyword>
<dbReference type="GO" id="GO:0005524">
    <property type="term" value="F:ATP binding"/>
    <property type="evidence" value="ECO:0007669"/>
    <property type="project" value="UniProtKB-KW"/>
</dbReference>
<dbReference type="InterPro" id="IPR003593">
    <property type="entry name" value="AAA+_ATPase"/>
</dbReference>
<feature type="domain" description="ABC transporter" evidence="11">
    <location>
        <begin position="2"/>
        <end position="236"/>
    </location>
</feature>
<dbReference type="OrthoDB" id="9805601at2"/>
<evidence type="ECO:0000313" key="12">
    <source>
        <dbReference type="EMBL" id="PTE20527.1"/>
    </source>
</evidence>
<dbReference type="CDD" id="cd03214">
    <property type="entry name" value="ABC_Iron-Siderophores_B12_Hemin"/>
    <property type="match status" value="1"/>
</dbReference>
<dbReference type="InterPro" id="IPR051535">
    <property type="entry name" value="Siderophore_ABC-ATPase"/>
</dbReference>
<comment type="subcellular location">
    <subcellularLocation>
        <location evidence="1">Cell membrane</location>
        <topology evidence="1">Peripheral membrane protein</topology>
    </subcellularLocation>
</comment>
<dbReference type="GO" id="GO:0016887">
    <property type="term" value="F:ATP hydrolysis activity"/>
    <property type="evidence" value="ECO:0007669"/>
    <property type="project" value="InterPro"/>
</dbReference>
<sequence length="252" mass="27163">MIEIEAVSHRIGQVTILDHVGTRLPRGAMTALIGPNGAGKSTLLNLVARLLPLQEGRIAVEGLDVTRTPSRALALRMAVLGQDTAIGSRLRVRELVGFGRWPHHQGRPDPADAAAVLAALDAFGLTPLGARFLDELSGGQRQRAFVAMTFAQATDWLLLDEPLNNLDMAHARALMARLHSLVREEGKSVVLVVHEVNYAAAWADHIVALRDGRIVAEGPPAEVLTPAILCDIYGMEMAVTEHAGRPLVLHHI</sequence>
<dbReference type="Pfam" id="PF00005">
    <property type="entry name" value="ABC_tran"/>
    <property type="match status" value="1"/>
</dbReference>
<keyword evidence="6" id="KW-0547">Nucleotide-binding</keyword>
<dbReference type="Gene3D" id="3.40.50.300">
    <property type="entry name" value="P-loop containing nucleotide triphosphate hydrolases"/>
    <property type="match status" value="1"/>
</dbReference>
<dbReference type="Proteomes" id="UP000241010">
    <property type="component" value="Unassembled WGS sequence"/>
</dbReference>
<evidence type="ECO:0000256" key="6">
    <source>
        <dbReference type="ARBA" id="ARBA00022741"/>
    </source>
</evidence>
<dbReference type="PANTHER" id="PTHR42771:SF3">
    <property type="entry name" value="PETROBACTIN IMPORT ATP-BINDING PROTEIN YCLP"/>
    <property type="match status" value="1"/>
</dbReference>
<keyword evidence="8" id="KW-0408">Iron</keyword>
<keyword evidence="5" id="KW-0410">Iron transport</keyword>
<dbReference type="PROSITE" id="PS00211">
    <property type="entry name" value="ABC_TRANSPORTER_1"/>
    <property type="match status" value="1"/>
</dbReference>
<evidence type="ECO:0000256" key="7">
    <source>
        <dbReference type="ARBA" id="ARBA00022840"/>
    </source>
</evidence>
<dbReference type="GO" id="GO:0006826">
    <property type="term" value="P:iron ion transport"/>
    <property type="evidence" value="ECO:0007669"/>
    <property type="project" value="UniProtKB-KW"/>
</dbReference>
<evidence type="ECO:0000256" key="3">
    <source>
        <dbReference type="ARBA" id="ARBA00022448"/>
    </source>
</evidence>
<evidence type="ECO:0000256" key="10">
    <source>
        <dbReference type="ARBA" id="ARBA00023136"/>
    </source>
</evidence>
<evidence type="ECO:0000313" key="13">
    <source>
        <dbReference type="Proteomes" id="UP000241010"/>
    </source>
</evidence>
<evidence type="ECO:0000256" key="1">
    <source>
        <dbReference type="ARBA" id="ARBA00004202"/>
    </source>
</evidence>
<keyword evidence="10" id="KW-0472">Membrane</keyword>
<dbReference type="InterPro" id="IPR003439">
    <property type="entry name" value="ABC_transporter-like_ATP-bd"/>
</dbReference>
<dbReference type="EMBL" id="PZKG01000099">
    <property type="protein sequence ID" value="PTE20527.1"/>
    <property type="molecule type" value="Genomic_DNA"/>
</dbReference>
<dbReference type="RefSeq" id="WP_107665057.1">
    <property type="nucleotide sequence ID" value="NZ_PZKG01000099.1"/>
</dbReference>
<keyword evidence="4" id="KW-1003">Cell membrane</keyword>
<keyword evidence="13" id="KW-1185">Reference proteome</keyword>
<keyword evidence="3" id="KW-0813">Transport</keyword>
<reference evidence="12 13" key="1">
    <citation type="submission" date="2018-03" db="EMBL/GenBank/DDBJ databases">
        <title>Cereibacter changlensis.</title>
        <authorList>
            <person name="Meyer T.E."/>
            <person name="Miller S."/>
            <person name="Lodha T."/>
            <person name="Gandham S."/>
            <person name="Chintalapati S."/>
            <person name="Chintalapati V.R."/>
        </authorList>
    </citation>
    <scope>NUCLEOTIDE SEQUENCE [LARGE SCALE GENOMIC DNA]</scope>
    <source>
        <strain evidence="12 13">JA139</strain>
    </source>
</reference>
<organism evidence="12 13">
    <name type="scientific">Cereibacter changlensis JA139</name>
    <dbReference type="NCBI Taxonomy" id="1188249"/>
    <lineage>
        <taxon>Bacteria</taxon>
        <taxon>Pseudomonadati</taxon>
        <taxon>Pseudomonadota</taxon>
        <taxon>Alphaproteobacteria</taxon>
        <taxon>Rhodobacterales</taxon>
        <taxon>Paracoccaceae</taxon>
        <taxon>Cereibacter</taxon>
    </lineage>
</organism>
<dbReference type="InterPro" id="IPR027417">
    <property type="entry name" value="P-loop_NTPase"/>
</dbReference>
<dbReference type="PROSITE" id="PS50893">
    <property type="entry name" value="ABC_TRANSPORTER_2"/>
    <property type="match status" value="1"/>
</dbReference>
<comment type="caution">
    <text evidence="12">The sequence shown here is derived from an EMBL/GenBank/DDBJ whole genome shotgun (WGS) entry which is preliminary data.</text>
</comment>